<gene>
    <name evidence="6" type="ORF">FMUND_8442</name>
</gene>
<organism evidence="6 7">
    <name type="scientific">Fusarium mundagurra</name>
    <dbReference type="NCBI Taxonomy" id="1567541"/>
    <lineage>
        <taxon>Eukaryota</taxon>
        <taxon>Fungi</taxon>
        <taxon>Dikarya</taxon>
        <taxon>Ascomycota</taxon>
        <taxon>Pezizomycotina</taxon>
        <taxon>Sordariomycetes</taxon>
        <taxon>Hypocreomycetidae</taxon>
        <taxon>Hypocreales</taxon>
        <taxon>Nectriaceae</taxon>
        <taxon>Fusarium</taxon>
        <taxon>Fusarium fujikuroi species complex</taxon>
    </lineage>
</organism>
<dbReference type="AlphaFoldDB" id="A0A8H6DCI1"/>
<evidence type="ECO:0000313" key="7">
    <source>
        <dbReference type="Proteomes" id="UP000544331"/>
    </source>
</evidence>
<accession>A0A8H6DCI1</accession>
<dbReference type="InterPro" id="IPR012338">
    <property type="entry name" value="Beta-lactam/transpept-like"/>
</dbReference>
<dbReference type="Proteomes" id="UP000544331">
    <property type="component" value="Unassembled WGS sequence"/>
</dbReference>
<keyword evidence="3" id="KW-0378">Hydrolase</keyword>
<proteinExistence type="inferred from homology"/>
<dbReference type="EMBL" id="JAAOAN010000280">
    <property type="protein sequence ID" value="KAF5712496.1"/>
    <property type="molecule type" value="Genomic_DNA"/>
</dbReference>
<keyword evidence="7" id="KW-1185">Reference proteome</keyword>
<evidence type="ECO:0000256" key="2">
    <source>
        <dbReference type="ARBA" id="ARBA00009009"/>
    </source>
</evidence>
<dbReference type="Pfam" id="PF00144">
    <property type="entry name" value="Beta-lactamase"/>
    <property type="match status" value="1"/>
</dbReference>
<comment type="similarity">
    <text evidence="2">Belongs to the class-A beta-lactamase family.</text>
</comment>
<sequence length="1145" mass="125749">MASIPSLVCEPAVSSNGMVNNTNKTLMDINTVEKSPDKGIPSYTVIDGRCVWHWVDELSEAEGWIVIDSPVPSFSGGGLFLHERTTLDEVRDVARSMSLKLAVSCQPQVVGAKGGIRFSPQHPQAPYVLERFIRDNASIIAQYWGTGADINTNHAIIDGHARAYCPLGTTTALDALRNSLGCVGSSPADVASLLKESVNATGWSLEEYCVGYVMAITLKELLTHQRPDLIGKVRLMIQGFGCVGTTFALAAKELGIGRVVGISSQYGFLINDDGIDCGAIDMARRIAVKNDTLQGYDARSFEAGLGQAELQSGWYITREIMSTDEKHLINFLACTRGEVFVPCAQRYILTSRVISTLADETFAQAPLGTRFIIAGANNVFDQGDCVADVASRLDSASICMLPEWVTNSGTANLFMRACSGLALKGYAVSNLEASATDTKSFVRAALSKAGYQQGNLAVWQACKDLAAARRKAGPVNLLGVKRMTHLTMRTSDVERATDAITTLYNAKSNTDRTLFQLPGSDDPTISIVQVPEDASPVDIGLSVHFSVYNLRKAREVLRANSIAFRERILDDKSTELILDPEQAGYPMSLCQAPPQEPSKDIFTCPSYALDSVVDSTIQLDHYASIMSDTAPKKVFHEQMLGFTHIRTFTVNAGSAPEGQDDGLMHVMGLPQDQQRVLILTEGLSPASIFSKLLSRKLRSHVHHIALEVRTVDPIFTAIRERGWNTTADKPSVDLATGFRQFFLCESEIGTILEFIERRDSAKTEVSVDVDSESVQQSTKGRGGSVIVSQYLGGPSPSWPDQVSISQETLFTLASLTKLPTTVAALQLVERQFITLDADVSDLLPDLGRQQIPVGWNADGSSILQKRRNPITLRQLLTHSSGCVYDFNNRDLKKLRRFQGTTVGNKFTIIGWFDHPLLFELGQGWEYGSGVDWAGKLVEQISGMPLEAYLKDHVWKPIGASSFTFCPDSPSNKHQIATLTHRNKSNWKLEVSPNKIGINIGLEDCFGGHAAYCSAADYMELLHSLLANDERILQKGSVDLMFQDYLLEESKRMLQIALKSQKLGVGDFYAGETYTWGFGGMVIEEAPGHDAPYARGPRTLVWGGYTNQFWYIDRSNAVCGLFMTHVFPSPDHEIQKLIRAFQQYFI</sequence>
<reference evidence="6 7" key="1">
    <citation type="submission" date="2020-05" db="EMBL/GenBank/DDBJ databases">
        <title>Identification and distribution of gene clusters putatively required for synthesis of sphingolipid metabolism inhibitors in phylogenetically diverse species of the filamentous fungus Fusarium.</title>
        <authorList>
            <person name="Kim H.-S."/>
            <person name="Busman M."/>
            <person name="Brown D.W."/>
            <person name="Divon H."/>
            <person name="Uhlig S."/>
            <person name="Proctor R.H."/>
        </authorList>
    </citation>
    <scope>NUCLEOTIDE SEQUENCE [LARGE SCALE GENOMIC DNA]</scope>
    <source>
        <strain evidence="6 7">NRRL 66235</strain>
    </source>
</reference>
<dbReference type="Gene3D" id="3.40.710.10">
    <property type="entry name" value="DD-peptidase/beta-lactamase superfamily"/>
    <property type="match status" value="1"/>
</dbReference>
<dbReference type="SUPFAM" id="SSF53223">
    <property type="entry name" value="Aminoacid dehydrogenase-like, N-terminal domain"/>
    <property type="match status" value="1"/>
</dbReference>
<dbReference type="InterPro" id="IPR036291">
    <property type="entry name" value="NAD(P)-bd_dom_sf"/>
</dbReference>
<dbReference type="SUPFAM" id="SSF56601">
    <property type="entry name" value="beta-lactamase/transpeptidase-like"/>
    <property type="match status" value="1"/>
</dbReference>
<keyword evidence="4" id="KW-0560">Oxidoreductase</keyword>
<dbReference type="Pfam" id="PF00208">
    <property type="entry name" value="ELFV_dehydrog"/>
    <property type="match status" value="1"/>
</dbReference>
<evidence type="ECO:0000259" key="5">
    <source>
        <dbReference type="PROSITE" id="PS51819"/>
    </source>
</evidence>
<dbReference type="InterPro" id="IPR006096">
    <property type="entry name" value="Glu/Leu/Phe/Val/Trp_DH_C"/>
</dbReference>
<dbReference type="Pfam" id="PF02812">
    <property type="entry name" value="ELFV_dehydrog_N"/>
    <property type="match status" value="1"/>
</dbReference>
<dbReference type="InterPro" id="IPR029068">
    <property type="entry name" value="Glyas_Bleomycin-R_OHBP_Dase"/>
</dbReference>
<comment type="caution">
    <text evidence="6">The sequence shown here is derived from an EMBL/GenBank/DDBJ whole genome shotgun (WGS) entry which is preliminary data.</text>
</comment>
<dbReference type="PANTHER" id="PTHR43283:SF17">
    <property type="entry name" value="(LOVD), PUTATIVE (AFU_ORTHOLOGUE AFUA_5G00920)-RELATED"/>
    <property type="match status" value="1"/>
</dbReference>
<evidence type="ECO:0000256" key="3">
    <source>
        <dbReference type="ARBA" id="ARBA00022801"/>
    </source>
</evidence>
<dbReference type="InterPro" id="IPR006097">
    <property type="entry name" value="Glu/Leu/Phe/Val/Trp_DH_dimer"/>
</dbReference>
<feature type="domain" description="VOC" evidence="5">
    <location>
        <begin position="618"/>
        <end position="757"/>
    </location>
</feature>
<protein>
    <submittedName>
        <fullName evidence="6">Glu leu phe val dehydrogenase family</fullName>
    </submittedName>
</protein>
<evidence type="ECO:0000256" key="1">
    <source>
        <dbReference type="ARBA" id="ARBA00006382"/>
    </source>
</evidence>
<dbReference type="GO" id="GO:0006520">
    <property type="term" value="P:amino acid metabolic process"/>
    <property type="evidence" value="ECO:0007669"/>
    <property type="project" value="InterPro"/>
</dbReference>
<dbReference type="PANTHER" id="PTHR43283">
    <property type="entry name" value="BETA-LACTAMASE-RELATED"/>
    <property type="match status" value="1"/>
</dbReference>
<dbReference type="GO" id="GO:0016787">
    <property type="term" value="F:hydrolase activity"/>
    <property type="evidence" value="ECO:0007669"/>
    <property type="project" value="UniProtKB-KW"/>
</dbReference>
<name>A0A8H6DCI1_9HYPO</name>
<dbReference type="Gene3D" id="3.10.180.10">
    <property type="entry name" value="2,3-Dihydroxybiphenyl 1,2-Dioxygenase, domain 1"/>
    <property type="match status" value="1"/>
</dbReference>
<dbReference type="SUPFAM" id="SSF51735">
    <property type="entry name" value="NAD(P)-binding Rossmann-fold domains"/>
    <property type="match status" value="1"/>
</dbReference>
<dbReference type="InterPro" id="IPR001466">
    <property type="entry name" value="Beta-lactam-related"/>
</dbReference>
<dbReference type="Gene3D" id="3.40.50.10860">
    <property type="entry name" value="Leucine Dehydrogenase, chain A, domain 1"/>
    <property type="match status" value="1"/>
</dbReference>
<dbReference type="InterPro" id="IPR046346">
    <property type="entry name" value="Aminoacid_DH-like_N_sf"/>
</dbReference>
<evidence type="ECO:0000256" key="4">
    <source>
        <dbReference type="ARBA" id="ARBA00023002"/>
    </source>
</evidence>
<dbReference type="PROSITE" id="PS51819">
    <property type="entry name" value="VOC"/>
    <property type="match status" value="1"/>
</dbReference>
<dbReference type="InterPro" id="IPR050789">
    <property type="entry name" value="Diverse_Enzym_Activities"/>
</dbReference>
<dbReference type="SUPFAM" id="SSF54593">
    <property type="entry name" value="Glyoxalase/Bleomycin resistance protein/Dihydroxybiphenyl dioxygenase"/>
    <property type="match status" value="1"/>
</dbReference>
<dbReference type="CDD" id="cd06587">
    <property type="entry name" value="VOC"/>
    <property type="match status" value="1"/>
</dbReference>
<evidence type="ECO:0000313" key="6">
    <source>
        <dbReference type="EMBL" id="KAF5712496.1"/>
    </source>
</evidence>
<dbReference type="Gene3D" id="3.40.50.720">
    <property type="entry name" value="NAD(P)-binding Rossmann-like Domain"/>
    <property type="match status" value="1"/>
</dbReference>
<dbReference type="GO" id="GO:0016491">
    <property type="term" value="F:oxidoreductase activity"/>
    <property type="evidence" value="ECO:0007669"/>
    <property type="project" value="UniProtKB-KW"/>
</dbReference>
<dbReference type="OrthoDB" id="16820at2759"/>
<dbReference type="InterPro" id="IPR037523">
    <property type="entry name" value="VOC_core"/>
</dbReference>
<comment type="similarity">
    <text evidence="1">Belongs to the Glu/Leu/Phe/Val dehydrogenases family.</text>
</comment>